<dbReference type="Pfam" id="PF00735">
    <property type="entry name" value="Septin"/>
    <property type="match status" value="1"/>
</dbReference>
<sequence>MDDCGRVSKCFVILFNIVIAIVGFVMLALGLWLRFSSQTQGFFDIDLNTKQFVIGVTVLIALGIILLILAVLGHCGACNGSKGALTAYASLLGVLAGVFIAAGVLAYINSHEVGRQLAEFYRTVYLQYLNKGDPGLAATLKLFNNALDCCGIGVPLEALIQDTCPKKDFISLFTTASCPNAIQTLFDTNAPLVLGCFIGISIVMICALVCCSILNKQITRGLSTESSKGRHWYPAMSEMAPPEVRPKPAIPAKPSHAVPPASTLSSPGSGGGPPFTLLGYIGIDTIIQQMRKKTMKVGFDFNIMTVGHSGLGKSTLVNTLFKSQVSRRSSAWTFEKIPRTVEIKSVSHVIEEGGVKMTLTVIDTPGFGDQINNENCWEPVSKYISEQYEKFLKEEMNIARKKRIPDTRVHCCLYFISPTGHSLRQLDVEVMKRLSTVVNVVPVIAKSDTLTPEEKNEFKQRVRKELETSGIDFYPQREFDEDMEDKNENNKIREAMPFAVVGSDREYQVNNKRVLGRKTAWGVVEVENPNHCEFAQLRDFLIRSHLQDLKEVTHNIYYETYRAKRLNDNGGLHPLTCPAPTGVSESNV</sequence>
<dbReference type="EMBL" id="JAFIRN010000017">
    <property type="protein sequence ID" value="KAG5832427.1"/>
    <property type="molecule type" value="Genomic_DNA"/>
</dbReference>
<evidence type="ECO:0000256" key="1">
    <source>
        <dbReference type="ARBA" id="ARBA00004141"/>
    </source>
</evidence>
<organism evidence="14 15">
    <name type="scientific">Anguilla anguilla</name>
    <name type="common">European freshwater eel</name>
    <name type="synonym">Muraena anguilla</name>
    <dbReference type="NCBI Taxonomy" id="7936"/>
    <lineage>
        <taxon>Eukaryota</taxon>
        <taxon>Metazoa</taxon>
        <taxon>Chordata</taxon>
        <taxon>Craniata</taxon>
        <taxon>Vertebrata</taxon>
        <taxon>Euteleostomi</taxon>
        <taxon>Actinopterygii</taxon>
        <taxon>Neopterygii</taxon>
        <taxon>Teleostei</taxon>
        <taxon>Anguilliformes</taxon>
        <taxon>Anguillidae</taxon>
        <taxon>Anguilla</taxon>
    </lineage>
</organism>
<evidence type="ECO:0000256" key="2">
    <source>
        <dbReference type="ARBA" id="ARBA00004496"/>
    </source>
</evidence>
<feature type="domain" description="Septin-type G" evidence="13">
    <location>
        <begin position="297"/>
        <end position="568"/>
    </location>
</feature>
<comment type="subcellular location">
    <subcellularLocation>
        <location evidence="2">Cytoplasm</location>
    </subcellularLocation>
    <subcellularLocation>
        <location evidence="1">Membrane</location>
        <topology evidence="1">Multi-pass membrane protein</topology>
    </subcellularLocation>
</comment>
<feature type="transmembrane region" description="Helical" evidence="12">
    <location>
        <begin position="12"/>
        <end position="32"/>
    </location>
</feature>
<evidence type="ECO:0000256" key="8">
    <source>
        <dbReference type="ARBA" id="ARBA00023136"/>
    </source>
</evidence>
<dbReference type="SUPFAM" id="SSF52540">
    <property type="entry name" value="P-loop containing nucleoside triphosphate hydrolases"/>
    <property type="match status" value="1"/>
</dbReference>
<evidence type="ECO:0000256" key="12">
    <source>
        <dbReference type="SAM" id="Phobius"/>
    </source>
</evidence>
<dbReference type="Pfam" id="PF00335">
    <property type="entry name" value="Tetraspanin"/>
    <property type="match status" value="1"/>
</dbReference>
<dbReference type="InterPro" id="IPR027417">
    <property type="entry name" value="P-loop_NTPase"/>
</dbReference>
<dbReference type="GO" id="GO:0016020">
    <property type="term" value="C:membrane"/>
    <property type="evidence" value="ECO:0007669"/>
    <property type="project" value="UniProtKB-SubCell"/>
</dbReference>
<evidence type="ECO:0000256" key="3">
    <source>
        <dbReference type="ARBA" id="ARBA00022490"/>
    </source>
</evidence>
<evidence type="ECO:0000313" key="15">
    <source>
        <dbReference type="Proteomes" id="UP001044222"/>
    </source>
</evidence>
<keyword evidence="4 12" id="KW-0812">Transmembrane</keyword>
<dbReference type="SUPFAM" id="SSF48652">
    <property type="entry name" value="Tetraspanin"/>
    <property type="match status" value="1"/>
</dbReference>
<dbReference type="GO" id="GO:0005525">
    <property type="term" value="F:GTP binding"/>
    <property type="evidence" value="ECO:0007669"/>
    <property type="project" value="UniProtKB-KW"/>
</dbReference>
<keyword evidence="3" id="KW-0963">Cytoplasm</keyword>
<evidence type="ECO:0000256" key="9">
    <source>
        <dbReference type="ARBA" id="ARBA00041105"/>
    </source>
</evidence>
<evidence type="ECO:0000256" key="4">
    <source>
        <dbReference type="ARBA" id="ARBA00022692"/>
    </source>
</evidence>
<name>A0A9D3LK22_ANGAN</name>
<evidence type="ECO:0000259" key="13">
    <source>
        <dbReference type="PROSITE" id="PS51719"/>
    </source>
</evidence>
<dbReference type="Gene3D" id="1.10.1450.10">
    <property type="entry name" value="Tetraspanin"/>
    <property type="match status" value="1"/>
</dbReference>
<gene>
    <name evidence="14" type="ORF">ANANG_G00291050</name>
</gene>
<evidence type="ECO:0000256" key="7">
    <source>
        <dbReference type="ARBA" id="ARBA00023134"/>
    </source>
</evidence>
<comment type="similarity">
    <text evidence="10">Belongs to the TRAFAC class TrmE-Era-EngA-EngB-Septin-like GTPase superfamily. Septin GTPase family.</text>
</comment>
<keyword evidence="6 12" id="KW-1133">Transmembrane helix</keyword>
<evidence type="ECO:0000256" key="11">
    <source>
        <dbReference type="SAM" id="MobiDB-lite"/>
    </source>
</evidence>
<keyword evidence="7 10" id="KW-0342">GTP-binding</keyword>
<feature type="transmembrane region" description="Helical" evidence="12">
    <location>
        <begin position="52"/>
        <end position="73"/>
    </location>
</feature>
<feature type="transmembrane region" description="Helical" evidence="12">
    <location>
        <begin position="192"/>
        <end position="214"/>
    </location>
</feature>
<accession>A0A9D3LK22</accession>
<dbReference type="InterPro" id="IPR016491">
    <property type="entry name" value="Septin"/>
</dbReference>
<proteinExistence type="inferred from homology"/>
<dbReference type="InterPro" id="IPR008952">
    <property type="entry name" value="Tetraspanin_EC2_sf"/>
</dbReference>
<dbReference type="Proteomes" id="UP001044222">
    <property type="component" value="Chromosome 17"/>
</dbReference>
<keyword evidence="5 10" id="KW-0547">Nucleotide-binding</keyword>
<keyword evidence="8 12" id="KW-0472">Membrane</keyword>
<dbReference type="CDD" id="cd01850">
    <property type="entry name" value="CDC_Septin"/>
    <property type="match status" value="1"/>
</dbReference>
<dbReference type="AlphaFoldDB" id="A0A9D3LK22"/>
<evidence type="ECO:0000313" key="14">
    <source>
        <dbReference type="EMBL" id="KAG5832427.1"/>
    </source>
</evidence>
<feature type="transmembrane region" description="Helical" evidence="12">
    <location>
        <begin position="85"/>
        <end position="108"/>
    </location>
</feature>
<dbReference type="Gene3D" id="3.40.50.300">
    <property type="entry name" value="P-loop containing nucleotide triphosphate hydrolases"/>
    <property type="match status" value="1"/>
</dbReference>
<reference evidence="14" key="1">
    <citation type="submission" date="2021-01" db="EMBL/GenBank/DDBJ databases">
        <title>A chromosome-scale assembly of European eel, Anguilla anguilla.</title>
        <authorList>
            <person name="Henkel C."/>
            <person name="Jong-Raadsen S.A."/>
            <person name="Dufour S."/>
            <person name="Weltzien F.-A."/>
            <person name="Palstra A.P."/>
            <person name="Pelster B."/>
            <person name="Spaink H.P."/>
            <person name="Van Den Thillart G.E."/>
            <person name="Jansen H."/>
            <person name="Zahm M."/>
            <person name="Klopp C."/>
            <person name="Cedric C."/>
            <person name="Louis A."/>
            <person name="Berthelot C."/>
            <person name="Parey E."/>
            <person name="Roest Crollius H."/>
            <person name="Montfort J."/>
            <person name="Robinson-Rechavi M."/>
            <person name="Bucao C."/>
            <person name="Bouchez O."/>
            <person name="Gislard M."/>
            <person name="Lluch J."/>
            <person name="Milhes M."/>
            <person name="Lampietro C."/>
            <person name="Lopez Roques C."/>
            <person name="Donnadieu C."/>
            <person name="Braasch I."/>
            <person name="Desvignes T."/>
            <person name="Postlethwait J."/>
            <person name="Bobe J."/>
            <person name="Guiguen Y."/>
            <person name="Dirks R."/>
        </authorList>
    </citation>
    <scope>NUCLEOTIDE SEQUENCE</scope>
    <source>
        <strain evidence="14">Tag_6206</strain>
        <tissue evidence="14">Liver</tissue>
    </source>
</reference>
<evidence type="ECO:0000256" key="6">
    <source>
        <dbReference type="ARBA" id="ARBA00022989"/>
    </source>
</evidence>
<feature type="region of interest" description="Disordered" evidence="11">
    <location>
        <begin position="249"/>
        <end position="270"/>
    </location>
</feature>
<dbReference type="FunFam" id="3.40.50.300:FF:000387">
    <property type="entry name" value="neuronal-specific septin-3 isoform X1"/>
    <property type="match status" value="1"/>
</dbReference>
<dbReference type="PANTHER" id="PTHR18884">
    <property type="entry name" value="SEPTIN"/>
    <property type="match status" value="1"/>
</dbReference>
<evidence type="ECO:0000256" key="10">
    <source>
        <dbReference type="RuleBase" id="RU004560"/>
    </source>
</evidence>
<keyword evidence="15" id="KW-1185">Reference proteome</keyword>
<dbReference type="PRINTS" id="PR00259">
    <property type="entry name" value="TMFOUR"/>
</dbReference>
<comment type="caution">
    <text evidence="14">The sequence shown here is derived from an EMBL/GenBank/DDBJ whole genome shotgun (WGS) entry which is preliminary data.</text>
</comment>
<dbReference type="InterPro" id="IPR030379">
    <property type="entry name" value="G_SEPTIN_dom"/>
</dbReference>
<evidence type="ECO:0000256" key="5">
    <source>
        <dbReference type="ARBA" id="ARBA00022741"/>
    </source>
</evidence>
<dbReference type="InterPro" id="IPR018499">
    <property type="entry name" value="Tetraspanin/Peripherin"/>
</dbReference>
<protein>
    <recommendedName>
        <fullName evidence="9">Neuronal-specific septin-3</fullName>
    </recommendedName>
</protein>
<dbReference type="GO" id="GO:0005737">
    <property type="term" value="C:cytoplasm"/>
    <property type="evidence" value="ECO:0007669"/>
    <property type="project" value="UniProtKB-SubCell"/>
</dbReference>
<dbReference type="PROSITE" id="PS51719">
    <property type="entry name" value="G_SEPTIN"/>
    <property type="match status" value="1"/>
</dbReference>